<dbReference type="EMBL" id="JACHJR010000001">
    <property type="protein sequence ID" value="MBB4948012.1"/>
    <property type="molecule type" value="Genomic_DNA"/>
</dbReference>
<reference evidence="4 5" key="1">
    <citation type="submission" date="2020-08" db="EMBL/GenBank/DDBJ databases">
        <title>Sequencing the genomes of 1000 actinobacteria strains.</title>
        <authorList>
            <person name="Klenk H.-P."/>
        </authorList>
    </citation>
    <scope>NUCLEOTIDE SEQUENCE [LARGE SCALE GENOMIC DNA]</scope>
    <source>
        <strain evidence="4 5">DSM 44786</strain>
    </source>
</reference>
<dbReference type="Proteomes" id="UP000573327">
    <property type="component" value="Unassembled WGS sequence"/>
</dbReference>
<evidence type="ECO:0000256" key="2">
    <source>
        <dbReference type="SAM" id="Phobius"/>
    </source>
</evidence>
<sequence>MRTLTHAEFLALRRFDALDGLRAIAAVIVIFFHYGGGKVVFLSGWIGVHIFFVVSGFLITTLMLREKDRTGRISLRNFYLRRIFRIVPLYYLGLAATALGVYHSGYSWNVLMNHLPHFLGFMSEYHLAGDTPYLHTWTIGIEQKFYLVWPLALILVGAISRKLRAPLAVAAIVLVLIRWSDTWHGMGIHYSVLLTGALLAVVLHHRRGYALFRPLTHPLTGVAVAAAFLVLHLHLRDLVKYFGGEQPAVFLYGLAVAVLLPSLFGPGPGRWVLSLRPLVFVGERSYGVYLLQALAVGVVAVLAPWLPGGTPLFATAVTLVALFAADGLYRWVEQPMIGNGRRLIKWLDRKFPTSRPATAEQPASEVTPDRRAPVAAG</sequence>
<keyword evidence="2" id="KW-0472">Membrane</keyword>
<gene>
    <name evidence="4" type="ORF">F4556_003547</name>
</gene>
<feature type="transmembrane region" description="Helical" evidence="2">
    <location>
        <begin position="247"/>
        <end position="265"/>
    </location>
</feature>
<dbReference type="RefSeq" id="WP_221503637.1">
    <property type="nucleotide sequence ID" value="NZ_JACHJR010000001.1"/>
</dbReference>
<feature type="transmembrane region" description="Helical" evidence="2">
    <location>
        <begin position="215"/>
        <end position="235"/>
    </location>
</feature>
<comment type="caution">
    <text evidence="4">The sequence shown here is derived from an EMBL/GenBank/DDBJ whole genome shotgun (WGS) entry which is preliminary data.</text>
</comment>
<dbReference type="GO" id="GO:0016747">
    <property type="term" value="F:acyltransferase activity, transferring groups other than amino-acyl groups"/>
    <property type="evidence" value="ECO:0007669"/>
    <property type="project" value="InterPro"/>
</dbReference>
<keyword evidence="5" id="KW-1185">Reference proteome</keyword>
<dbReference type="PANTHER" id="PTHR23028:SF53">
    <property type="entry name" value="ACYL_TRANSF_3 DOMAIN-CONTAINING PROTEIN"/>
    <property type="match status" value="1"/>
</dbReference>
<dbReference type="PANTHER" id="PTHR23028">
    <property type="entry name" value="ACETYLTRANSFERASE"/>
    <property type="match status" value="1"/>
</dbReference>
<dbReference type="InterPro" id="IPR002656">
    <property type="entry name" value="Acyl_transf_3_dom"/>
</dbReference>
<dbReference type="AlphaFoldDB" id="A0A7W7WHQ9"/>
<evidence type="ECO:0000313" key="4">
    <source>
        <dbReference type="EMBL" id="MBB4948012.1"/>
    </source>
</evidence>
<feature type="transmembrane region" description="Helical" evidence="2">
    <location>
        <begin position="186"/>
        <end position="203"/>
    </location>
</feature>
<feature type="compositionally biased region" description="Basic and acidic residues" evidence="1">
    <location>
        <begin position="367"/>
        <end position="377"/>
    </location>
</feature>
<proteinExistence type="predicted"/>
<feature type="region of interest" description="Disordered" evidence="1">
    <location>
        <begin position="355"/>
        <end position="377"/>
    </location>
</feature>
<protein>
    <submittedName>
        <fullName evidence="4">Peptidoglycan/LPS O-acetylase OafA/YrhL</fullName>
    </submittedName>
</protein>
<feature type="transmembrane region" description="Helical" evidence="2">
    <location>
        <begin position="83"/>
        <end position="102"/>
    </location>
</feature>
<dbReference type="GO" id="GO:0016020">
    <property type="term" value="C:membrane"/>
    <property type="evidence" value="ECO:0007669"/>
    <property type="project" value="TreeGrafter"/>
</dbReference>
<feature type="domain" description="Acyltransferase 3" evidence="3">
    <location>
        <begin position="16"/>
        <end position="329"/>
    </location>
</feature>
<feature type="transmembrane region" description="Helical" evidence="2">
    <location>
        <begin position="42"/>
        <end position="62"/>
    </location>
</feature>
<dbReference type="Pfam" id="PF01757">
    <property type="entry name" value="Acyl_transf_3"/>
    <property type="match status" value="1"/>
</dbReference>
<name>A0A7W7WHQ9_9ACTN</name>
<evidence type="ECO:0000259" key="3">
    <source>
        <dbReference type="Pfam" id="PF01757"/>
    </source>
</evidence>
<feature type="transmembrane region" description="Helical" evidence="2">
    <location>
        <begin position="134"/>
        <end position="156"/>
    </location>
</feature>
<feature type="transmembrane region" description="Helical" evidence="2">
    <location>
        <begin position="312"/>
        <end position="332"/>
    </location>
</feature>
<evidence type="ECO:0000256" key="1">
    <source>
        <dbReference type="SAM" id="MobiDB-lite"/>
    </source>
</evidence>
<dbReference type="GO" id="GO:0009103">
    <property type="term" value="P:lipopolysaccharide biosynthetic process"/>
    <property type="evidence" value="ECO:0007669"/>
    <property type="project" value="TreeGrafter"/>
</dbReference>
<keyword evidence="2" id="KW-0812">Transmembrane</keyword>
<feature type="transmembrane region" description="Helical" evidence="2">
    <location>
        <begin position="20"/>
        <end position="36"/>
    </location>
</feature>
<feature type="transmembrane region" description="Helical" evidence="2">
    <location>
        <begin position="286"/>
        <end position="306"/>
    </location>
</feature>
<organism evidence="4 5">
    <name type="scientific">Kitasatospora gansuensis</name>
    <dbReference type="NCBI Taxonomy" id="258050"/>
    <lineage>
        <taxon>Bacteria</taxon>
        <taxon>Bacillati</taxon>
        <taxon>Actinomycetota</taxon>
        <taxon>Actinomycetes</taxon>
        <taxon>Kitasatosporales</taxon>
        <taxon>Streptomycetaceae</taxon>
        <taxon>Kitasatospora</taxon>
    </lineage>
</organism>
<feature type="transmembrane region" description="Helical" evidence="2">
    <location>
        <begin position="163"/>
        <end position="180"/>
    </location>
</feature>
<accession>A0A7W7WHQ9</accession>
<keyword evidence="2" id="KW-1133">Transmembrane helix</keyword>
<dbReference type="InterPro" id="IPR050879">
    <property type="entry name" value="Acyltransferase_3"/>
</dbReference>
<evidence type="ECO:0000313" key="5">
    <source>
        <dbReference type="Proteomes" id="UP000573327"/>
    </source>
</evidence>